<dbReference type="EMBL" id="LAZR01010708">
    <property type="protein sequence ID" value="KKM65535.1"/>
    <property type="molecule type" value="Genomic_DNA"/>
</dbReference>
<organism evidence="1">
    <name type="scientific">marine sediment metagenome</name>
    <dbReference type="NCBI Taxonomy" id="412755"/>
    <lineage>
        <taxon>unclassified sequences</taxon>
        <taxon>metagenomes</taxon>
        <taxon>ecological metagenomes</taxon>
    </lineage>
</organism>
<dbReference type="Gene3D" id="3.40.50.450">
    <property type="match status" value="1"/>
</dbReference>
<protein>
    <recommendedName>
        <fullName evidence="2">DUF2493 domain-containing protein</fullName>
    </recommendedName>
</protein>
<accession>A0A0F9LMF6</accession>
<evidence type="ECO:0000313" key="1">
    <source>
        <dbReference type="EMBL" id="KKM65535.1"/>
    </source>
</evidence>
<dbReference type="AlphaFoldDB" id="A0A0F9LMF6"/>
<gene>
    <name evidence="1" type="ORF">LCGC14_1490350</name>
</gene>
<sequence>MTQRLIVAGSRGITISSIVDNAILAWSDQYGAPSRIISGGAQGVDRLGEEFAQDHVLERLIMPAIWTQDGKFNRGAGYARNIRMAYEADALLAIWDGESKGTKHMIDIARAEGLGVKVVVL</sequence>
<name>A0A0F9LMF6_9ZZZZ</name>
<dbReference type="SUPFAM" id="SSF102405">
    <property type="entry name" value="MCP/YpsA-like"/>
    <property type="match status" value="1"/>
</dbReference>
<reference evidence="1" key="1">
    <citation type="journal article" date="2015" name="Nature">
        <title>Complex archaea that bridge the gap between prokaryotes and eukaryotes.</title>
        <authorList>
            <person name="Spang A."/>
            <person name="Saw J.H."/>
            <person name="Jorgensen S.L."/>
            <person name="Zaremba-Niedzwiedzka K."/>
            <person name="Martijn J."/>
            <person name="Lind A.E."/>
            <person name="van Eijk R."/>
            <person name="Schleper C."/>
            <person name="Guy L."/>
            <person name="Ettema T.J."/>
        </authorList>
    </citation>
    <scope>NUCLEOTIDE SEQUENCE</scope>
</reference>
<comment type="caution">
    <text evidence="1">The sequence shown here is derived from an EMBL/GenBank/DDBJ whole genome shotgun (WGS) entry which is preliminary data.</text>
</comment>
<proteinExistence type="predicted"/>
<evidence type="ECO:0008006" key="2">
    <source>
        <dbReference type="Google" id="ProtNLM"/>
    </source>
</evidence>